<name>A0A4S2PW52_9PAST</name>
<gene>
    <name evidence="1" type="ORF">D3M78_08410</name>
</gene>
<dbReference type="Proteomes" id="UP000306758">
    <property type="component" value="Unassembled WGS sequence"/>
</dbReference>
<evidence type="ECO:0000313" key="2">
    <source>
        <dbReference type="Proteomes" id="UP000306758"/>
    </source>
</evidence>
<dbReference type="EMBL" id="QXNI01000050">
    <property type="protein sequence ID" value="THA08079.1"/>
    <property type="molecule type" value="Genomic_DNA"/>
</dbReference>
<accession>A0A4S2PW52</accession>
<reference evidence="1 2" key="1">
    <citation type="journal article" date="2019" name="Vet. Microbiol.">
        <title>Development of multi locus sequence typing (MLST) of Rodentibacter pneumotropicus.</title>
        <authorList>
            <person name="Adhikary S."/>
            <person name="Bisgaard M."/>
            <person name="Boot R."/>
            <person name="Benga L."/>
            <person name="Nicklas W."/>
            <person name="Christensen H."/>
        </authorList>
    </citation>
    <scope>NUCLEOTIDE SEQUENCE [LARGE SCALE GENOMIC DNA]</scope>
    <source>
        <strain evidence="1 2">Ac84</strain>
    </source>
</reference>
<evidence type="ECO:0008006" key="3">
    <source>
        <dbReference type="Google" id="ProtNLM"/>
    </source>
</evidence>
<proteinExistence type="predicted"/>
<sequence length="102" mass="11488">MEKKQAQTLLEKLTGNLKDSVTVNVAGVDFTFVRNNSAYDQMINDYESNNKVTPFKDYLLAIVVREQREDLLEIINVPGLAMQVAAKVNEVFVPQIDVSVKN</sequence>
<dbReference type="AlphaFoldDB" id="A0A4S2PW52"/>
<dbReference type="RefSeq" id="WP_136123797.1">
    <property type="nucleotide sequence ID" value="NZ_QXNI01000050.1"/>
</dbReference>
<comment type="caution">
    <text evidence="1">The sequence shown here is derived from an EMBL/GenBank/DDBJ whole genome shotgun (WGS) entry which is preliminary data.</text>
</comment>
<dbReference type="InterPro" id="IPR024406">
    <property type="entry name" value="TAC-10"/>
</dbReference>
<dbReference type="Pfam" id="PF10963">
    <property type="entry name" value="Phage_TAC_10"/>
    <property type="match status" value="1"/>
</dbReference>
<evidence type="ECO:0000313" key="1">
    <source>
        <dbReference type="EMBL" id="THA08079.1"/>
    </source>
</evidence>
<organism evidence="1 2">
    <name type="scientific">Rodentibacter pneumotropicus</name>
    <dbReference type="NCBI Taxonomy" id="758"/>
    <lineage>
        <taxon>Bacteria</taxon>
        <taxon>Pseudomonadati</taxon>
        <taxon>Pseudomonadota</taxon>
        <taxon>Gammaproteobacteria</taxon>
        <taxon>Pasteurellales</taxon>
        <taxon>Pasteurellaceae</taxon>
        <taxon>Rodentibacter</taxon>
    </lineage>
</organism>
<protein>
    <recommendedName>
        <fullName evidence="3">Phage protein</fullName>
    </recommendedName>
</protein>